<evidence type="ECO:0000313" key="6">
    <source>
        <dbReference type="Proteomes" id="UP000006537"/>
    </source>
</evidence>
<dbReference type="EMBL" id="GU071108">
    <property type="protein sequence ID" value="ADO99610.1"/>
    <property type="molecule type" value="Genomic_DNA"/>
</dbReference>
<dbReference type="Proteomes" id="UP000006537">
    <property type="component" value="Segment"/>
</dbReference>
<dbReference type="GO" id="GO:0005506">
    <property type="term" value="F:iron ion binding"/>
    <property type="evidence" value="ECO:0007669"/>
    <property type="project" value="InterPro"/>
</dbReference>
<dbReference type="OrthoDB" id="24122at10239"/>
<protein>
    <submittedName>
        <fullName evidence="5">2OG-Fe(II) oxygenase</fullName>
    </submittedName>
</protein>
<feature type="domain" description="Prolyl 4-hydroxylase alpha subunit" evidence="4">
    <location>
        <begin position="16"/>
        <end position="195"/>
    </location>
</feature>
<organism evidence="5 6">
    <name type="scientific">Prochlorococcus phage Syn33</name>
    <dbReference type="NCBI Taxonomy" id="444878"/>
    <lineage>
        <taxon>Viruses</taxon>
        <taxon>Duplodnaviria</taxon>
        <taxon>Heunggongvirae</taxon>
        <taxon>Uroviricota</taxon>
        <taxon>Caudoviricetes</taxon>
        <taxon>Pantevenvirales</taxon>
        <taxon>Kyanoviridae</taxon>
        <taxon>Brizovirus</taxon>
        <taxon>Brizovirus syn33</taxon>
    </lineage>
</organism>
<dbReference type="GeneID" id="10328175"/>
<dbReference type="GO" id="GO:0051213">
    <property type="term" value="F:dioxygenase activity"/>
    <property type="evidence" value="ECO:0007669"/>
    <property type="project" value="UniProtKB-KW"/>
</dbReference>
<dbReference type="RefSeq" id="YP_004323780.1">
    <property type="nucleotide sequence ID" value="NC_015285.1"/>
</dbReference>
<keyword evidence="2" id="KW-0223">Dioxygenase</keyword>
<keyword evidence="3" id="KW-0560">Oxidoreductase</keyword>
<accession>E3SR60</accession>
<evidence type="ECO:0000256" key="2">
    <source>
        <dbReference type="ARBA" id="ARBA00022964"/>
    </source>
</evidence>
<dbReference type="InterPro" id="IPR044862">
    <property type="entry name" value="Pro_4_hyd_alph_FE2OG_OXY"/>
</dbReference>
<evidence type="ECO:0000313" key="5">
    <source>
        <dbReference type="EMBL" id="ADO99610.1"/>
    </source>
</evidence>
<evidence type="ECO:0000256" key="3">
    <source>
        <dbReference type="ARBA" id="ARBA00023002"/>
    </source>
</evidence>
<dbReference type="Pfam" id="PF13640">
    <property type="entry name" value="2OG-FeII_Oxy_3"/>
    <property type="match status" value="1"/>
</dbReference>
<dbReference type="GO" id="GO:0016705">
    <property type="term" value="F:oxidoreductase activity, acting on paired donors, with incorporation or reduction of molecular oxygen"/>
    <property type="evidence" value="ECO:0007669"/>
    <property type="project" value="InterPro"/>
</dbReference>
<dbReference type="Gene3D" id="2.60.120.620">
    <property type="entry name" value="q2cbj1_9rhob like domain"/>
    <property type="match status" value="1"/>
</dbReference>
<name>E3SR60_9CAUD</name>
<dbReference type="SMART" id="SM00702">
    <property type="entry name" value="P4Hc"/>
    <property type="match status" value="1"/>
</dbReference>
<keyword evidence="6" id="KW-1185">Reference proteome</keyword>
<dbReference type="KEGG" id="vg:10328175"/>
<dbReference type="GO" id="GO:0031418">
    <property type="term" value="F:L-ascorbic acid binding"/>
    <property type="evidence" value="ECO:0007669"/>
    <property type="project" value="InterPro"/>
</dbReference>
<gene>
    <name evidence="5" type="ORF">Syn33_173</name>
</gene>
<sequence length="197" mass="23053">MKQQQRSSVMAAKLVDYIKTYNGLVDEQFCKNVIETFSKSNGEYIDNNQRPSFTELNISRRFLDKDPNWIDIQNNLTKVFIDAVELYMDDLDSGPDFPEKYAFEEHRLKMYHPNGYDQFKDHVDVGDYKSARRFLVCFLYLNTVSEGGETSFPKLDYQIAPECAKILVFPATWQWRHAGLPTVSENKYIVGTYLHYV</sequence>
<proteinExistence type="predicted"/>
<evidence type="ECO:0000256" key="1">
    <source>
        <dbReference type="ARBA" id="ARBA00001961"/>
    </source>
</evidence>
<comment type="cofactor">
    <cofactor evidence="1">
        <name>L-ascorbate</name>
        <dbReference type="ChEBI" id="CHEBI:38290"/>
    </cofactor>
</comment>
<reference evidence="5 6" key="1">
    <citation type="journal article" date="2010" name="Environ. Microbiol.">
        <title>Genomic analysis of oceanic cyanobacterial myoviruses compared with T4-like myoviruses from diverse hosts and environments.</title>
        <authorList>
            <person name="Sullivan M.B."/>
            <person name="Huang K.H."/>
            <person name="Ignacio-Espinoza J.C."/>
            <person name="Berlin A.M."/>
            <person name="Kelly L."/>
            <person name="Weigele P.R."/>
            <person name="DeFrancesco A.S."/>
            <person name="Kern S.E."/>
            <person name="Thompson L.R."/>
            <person name="Young S."/>
            <person name="Yandava C."/>
            <person name="Fu R."/>
            <person name="Krastins B."/>
            <person name="Chase M."/>
            <person name="Sarracino D."/>
            <person name="Osburne M.S."/>
            <person name="Henn M.R."/>
            <person name="Chisholm S.W."/>
        </authorList>
    </citation>
    <scope>NUCLEOTIDE SEQUENCE [LARGE SCALE GENOMIC DNA]</scope>
    <source>
        <strain evidence="5">Syn33</strain>
    </source>
</reference>
<evidence type="ECO:0000259" key="4">
    <source>
        <dbReference type="SMART" id="SM00702"/>
    </source>
</evidence>
<dbReference type="InterPro" id="IPR006620">
    <property type="entry name" value="Pro_4_hyd_alph"/>
</dbReference>